<proteinExistence type="inferred from homology"/>
<dbReference type="GO" id="GO:0004623">
    <property type="term" value="F:phospholipase A2 activity"/>
    <property type="evidence" value="ECO:0007669"/>
    <property type="project" value="UniProtKB-EC"/>
</dbReference>
<feature type="domain" description="C2" evidence="10">
    <location>
        <begin position="1"/>
        <end position="93"/>
    </location>
</feature>
<evidence type="ECO:0000313" key="12">
    <source>
        <dbReference type="Proteomes" id="UP000594220"/>
    </source>
</evidence>
<keyword evidence="5" id="KW-0479">Metal-binding</keyword>
<dbReference type="Pfam" id="PF00168">
    <property type="entry name" value="C2"/>
    <property type="match status" value="1"/>
</dbReference>
<dbReference type="FunFam" id="2.60.40.150:FF:000030">
    <property type="entry name" value="Phospholipase A2"/>
    <property type="match status" value="1"/>
</dbReference>
<evidence type="ECO:0000256" key="7">
    <source>
        <dbReference type="ARBA" id="ARBA00022837"/>
    </source>
</evidence>
<keyword evidence="7" id="KW-0106">Calcium</keyword>
<dbReference type="PANTHER" id="PTHR45911">
    <property type="entry name" value="C2 DOMAIN-CONTAINING PROTEIN"/>
    <property type="match status" value="1"/>
</dbReference>
<evidence type="ECO:0000313" key="11">
    <source>
        <dbReference type="Ensembl" id="ENSCPRP00005026557.1"/>
    </source>
</evidence>
<evidence type="ECO:0000256" key="1">
    <source>
        <dbReference type="ARBA" id="ARBA00004496"/>
    </source>
</evidence>
<dbReference type="AlphaFoldDB" id="A0A7M4FKH5"/>
<keyword evidence="8" id="KW-0442">Lipid degradation</keyword>
<keyword evidence="9" id="KW-0443">Lipid metabolism</keyword>
<dbReference type="GO" id="GO:0016042">
    <property type="term" value="P:lipid catabolic process"/>
    <property type="evidence" value="ECO:0007669"/>
    <property type="project" value="UniProtKB-KW"/>
</dbReference>
<evidence type="ECO:0000256" key="2">
    <source>
        <dbReference type="ARBA" id="ARBA00007923"/>
    </source>
</evidence>
<dbReference type="GeneTree" id="ENSGT01030000234606"/>
<evidence type="ECO:0000256" key="5">
    <source>
        <dbReference type="ARBA" id="ARBA00022723"/>
    </source>
</evidence>
<evidence type="ECO:0000256" key="8">
    <source>
        <dbReference type="ARBA" id="ARBA00022963"/>
    </source>
</evidence>
<evidence type="ECO:0000256" key="6">
    <source>
        <dbReference type="ARBA" id="ARBA00022801"/>
    </source>
</evidence>
<comment type="similarity">
    <text evidence="2">Belongs to the MCTP family.</text>
</comment>
<keyword evidence="6" id="KW-0378">Hydrolase</keyword>
<evidence type="ECO:0000256" key="4">
    <source>
        <dbReference type="ARBA" id="ARBA00022490"/>
    </source>
</evidence>
<protein>
    <recommendedName>
        <fullName evidence="3">phospholipase A2</fullName>
        <ecNumber evidence="3">3.1.1.4</ecNumber>
    </recommendedName>
</protein>
<sequence>ARNIKGTDLLSKADCYVELKLPAASPVTSQTQVVDNSSDPEWNETFQYRIHSAVKNILELTLFDKDVLISDELTSVVFDVGGLKPGQPLKRVFKLNPEVSPFTLDTNLLPLEEIIDLAALGGQVEVCGAGGAAQSATLALPTSHRQAALQAALPAPWSSAQWWESQWQSCSNCSPGEYRVVAGGSKSPWS</sequence>
<dbReference type="EC" id="3.1.1.4" evidence="3"/>
<dbReference type="Ensembl" id="ENSCPRT00005031043.1">
    <property type="protein sequence ID" value="ENSCPRP00005026557.1"/>
    <property type="gene ID" value="ENSCPRG00005018437.1"/>
</dbReference>
<keyword evidence="12" id="KW-1185">Reference proteome</keyword>
<dbReference type="GO" id="GO:0005509">
    <property type="term" value="F:calcium ion binding"/>
    <property type="evidence" value="ECO:0007669"/>
    <property type="project" value="TreeGrafter"/>
</dbReference>
<dbReference type="InterPro" id="IPR035892">
    <property type="entry name" value="C2_domain_sf"/>
</dbReference>
<organism evidence="11 12">
    <name type="scientific">Crocodylus porosus</name>
    <name type="common">Saltwater crocodile</name>
    <name type="synonym">Estuarine crocodile</name>
    <dbReference type="NCBI Taxonomy" id="8502"/>
    <lineage>
        <taxon>Eukaryota</taxon>
        <taxon>Metazoa</taxon>
        <taxon>Chordata</taxon>
        <taxon>Craniata</taxon>
        <taxon>Vertebrata</taxon>
        <taxon>Euteleostomi</taxon>
        <taxon>Archelosauria</taxon>
        <taxon>Archosauria</taxon>
        <taxon>Crocodylia</taxon>
        <taxon>Longirostres</taxon>
        <taxon>Crocodylidae</taxon>
        <taxon>Crocodylus</taxon>
    </lineage>
</organism>
<dbReference type="Gene3D" id="2.60.40.150">
    <property type="entry name" value="C2 domain"/>
    <property type="match status" value="1"/>
</dbReference>
<dbReference type="SUPFAM" id="SSF49562">
    <property type="entry name" value="C2 domain (Calcium/lipid-binding domain, CaLB)"/>
    <property type="match status" value="1"/>
</dbReference>
<comment type="subcellular location">
    <subcellularLocation>
        <location evidence="1">Cytoplasm</location>
    </subcellularLocation>
</comment>
<dbReference type="InterPro" id="IPR000008">
    <property type="entry name" value="C2_dom"/>
</dbReference>
<evidence type="ECO:0000256" key="9">
    <source>
        <dbReference type="ARBA" id="ARBA00023098"/>
    </source>
</evidence>
<dbReference type="PANTHER" id="PTHR45911:SF4">
    <property type="entry name" value="MULTIPLE C2 AND TRANSMEMBRANE DOMAIN-CONTAINING PROTEIN"/>
    <property type="match status" value="1"/>
</dbReference>
<keyword evidence="4" id="KW-0963">Cytoplasm</keyword>
<dbReference type="GO" id="GO:0016020">
    <property type="term" value="C:membrane"/>
    <property type="evidence" value="ECO:0007669"/>
    <property type="project" value="TreeGrafter"/>
</dbReference>
<reference evidence="11" key="1">
    <citation type="submission" date="2025-08" db="UniProtKB">
        <authorList>
            <consortium name="Ensembl"/>
        </authorList>
    </citation>
    <scope>IDENTIFICATION</scope>
</reference>
<evidence type="ECO:0000259" key="10">
    <source>
        <dbReference type="PROSITE" id="PS50004"/>
    </source>
</evidence>
<dbReference type="GO" id="GO:0005737">
    <property type="term" value="C:cytoplasm"/>
    <property type="evidence" value="ECO:0007669"/>
    <property type="project" value="UniProtKB-SubCell"/>
</dbReference>
<dbReference type="PROSITE" id="PS50004">
    <property type="entry name" value="C2"/>
    <property type="match status" value="1"/>
</dbReference>
<reference evidence="11" key="2">
    <citation type="submission" date="2025-09" db="UniProtKB">
        <authorList>
            <consortium name="Ensembl"/>
        </authorList>
    </citation>
    <scope>IDENTIFICATION</scope>
</reference>
<evidence type="ECO:0000256" key="3">
    <source>
        <dbReference type="ARBA" id="ARBA00013278"/>
    </source>
</evidence>
<dbReference type="Proteomes" id="UP000594220">
    <property type="component" value="Unplaced"/>
</dbReference>
<name>A0A7M4FKH5_CROPO</name>
<dbReference type="SMART" id="SM00239">
    <property type="entry name" value="C2"/>
    <property type="match status" value="1"/>
</dbReference>
<accession>A0A7M4FKH5</accession>